<dbReference type="InterPro" id="IPR023210">
    <property type="entry name" value="NADP_OxRdtase_dom"/>
</dbReference>
<reference evidence="3 4" key="1">
    <citation type="submission" date="2018-03" db="EMBL/GenBank/DDBJ databases">
        <title>Whole genome analyses suggest that Burkholderia sensu lato contains two further novel genera in the rhizoxinica-symbiotica group Mycetohabitans gen. nov., and Trinickia gen. nov.: implications for the evolution of diazotrophy and nodulation in the Burkholderiaceae.</title>
        <authorList>
            <person name="Estrada De Los Santos P."/>
            <person name="Palmer M."/>
            <person name="Chavez-Ramirez B."/>
            <person name="Steenkamp E.T."/>
            <person name="Hirsch A.M."/>
            <person name="Manyaka P."/>
            <person name="Maluk M."/>
            <person name="Lafos M."/>
            <person name="Crook M."/>
            <person name="Gross E."/>
            <person name="Simon M.F."/>
            <person name="Bueno Dos Reis Junior F."/>
            <person name="Poole P.S."/>
            <person name="Venter S.N."/>
            <person name="James E.K."/>
        </authorList>
    </citation>
    <scope>NUCLEOTIDE SEQUENCE [LARGE SCALE GENOMIC DNA]</scope>
    <source>
        <strain evidence="3 4">JPY-366</strain>
    </source>
</reference>
<proteinExistence type="predicted"/>
<accession>A0A2T3XRL0</accession>
<comment type="caution">
    <text evidence="3">The sequence shown here is derived from an EMBL/GenBank/DDBJ whole genome shotgun (WGS) entry which is preliminary data.</text>
</comment>
<evidence type="ECO:0000256" key="1">
    <source>
        <dbReference type="ARBA" id="ARBA00023002"/>
    </source>
</evidence>
<gene>
    <name evidence="3" type="ORF">C9I57_18740</name>
</gene>
<sequence length="336" mass="36979">MRMSNSNLTYLGQTGLKVSRLCLGTMTFGSSADETESNSILDAAADAGINFIDTANRYPSDASDERKGVTEQIIGRWLKGRRERFIVTTKAGGPMGPLPWDAGTSRKHILSAIDASLARLGTDYVDLFQLHRDDPSTPLDETLEALDTIVRSGRAHYVGVSNWSAWRIARAVGRSEALRLVKPVTVQPRYNLLFRQFERDLLPMCEEENLAAICYNPLAGGLLTGKYRGKAQPDPATRFGAGNTAASYRQRYWHERELDAVNRILNVAQLAGLAPERLAVAWVLAQPGVTCAILGASRAAQLSEVLRAGETKLDDQILHQLDMISREFRRGDAPPL</sequence>
<dbReference type="PANTHER" id="PTHR43364:SF4">
    <property type="entry name" value="NAD(P)-LINKED OXIDOREDUCTASE SUPERFAMILY PROTEIN"/>
    <property type="match status" value="1"/>
</dbReference>
<protein>
    <submittedName>
        <fullName evidence="3">Aldo/keto reductase</fullName>
    </submittedName>
</protein>
<dbReference type="GO" id="GO:0005829">
    <property type="term" value="C:cytosol"/>
    <property type="evidence" value="ECO:0007669"/>
    <property type="project" value="UniProtKB-ARBA"/>
</dbReference>
<dbReference type="SUPFAM" id="SSF51430">
    <property type="entry name" value="NAD(P)-linked oxidoreductase"/>
    <property type="match status" value="1"/>
</dbReference>
<keyword evidence="1" id="KW-0560">Oxidoreductase</keyword>
<organism evidence="3 4">
    <name type="scientific">Trinickia symbiotica</name>
    <dbReference type="NCBI Taxonomy" id="863227"/>
    <lineage>
        <taxon>Bacteria</taxon>
        <taxon>Pseudomonadati</taxon>
        <taxon>Pseudomonadota</taxon>
        <taxon>Betaproteobacteria</taxon>
        <taxon>Burkholderiales</taxon>
        <taxon>Burkholderiaceae</taxon>
        <taxon>Trinickia</taxon>
    </lineage>
</organism>
<dbReference type="InterPro" id="IPR036812">
    <property type="entry name" value="NAD(P)_OxRdtase_dom_sf"/>
</dbReference>
<evidence type="ECO:0000313" key="4">
    <source>
        <dbReference type="Proteomes" id="UP000240638"/>
    </source>
</evidence>
<dbReference type="GO" id="GO:0016491">
    <property type="term" value="F:oxidoreductase activity"/>
    <property type="evidence" value="ECO:0007669"/>
    <property type="project" value="UniProtKB-KW"/>
</dbReference>
<dbReference type="EMBL" id="PYUC01000009">
    <property type="protein sequence ID" value="PTB19092.1"/>
    <property type="molecule type" value="Genomic_DNA"/>
</dbReference>
<dbReference type="PANTHER" id="PTHR43364">
    <property type="entry name" value="NADH-SPECIFIC METHYLGLYOXAL REDUCTASE-RELATED"/>
    <property type="match status" value="1"/>
</dbReference>
<feature type="domain" description="NADP-dependent oxidoreductase" evidence="2">
    <location>
        <begin position="20"/>
        <end position="324"/>
    </location>
</feature>
<dbReference type="FunFam" id="3.20.20.100:FF:000004">
    <property type="entry name" value="Oxidoreductase, aldo/keto reductase"/>
    <property type="match status" value="1"/>
</dbReference>
<evidence type="ECO:0000313" key="3">
    <source>
        <dbReference type="EMBL" id="PTB19092.1"/>
    </source>
</evidence>
<evidence type="ECO:0000259" key="2">
    <source>
        <dbReference type="Pfam" id="PF00248"/>
    </source>
</evidence>
<dbReference type="Gene3D" id="3.20.20.100">
    <property type="entry name" value="NADP-dependent oxidoreductase domain"/>
    <property type="match status" value="1"/>
</dbReference>
<dbReference type="Pfam" id="PF00248">
    <property type="entry name" value="Aldo_ket_red"/>
    <property type="match status" value="1"/>
</dbReference>
<name>A0A2T3XRL0_9BURK</name>
<dbReference type="InterPro" id="IPR050523">
    <property type="entry name" value="AKR_Detox_Biosynth"/>
</dbReference>
<dbReference type="Proteomes" id="UP000240638">
    <property type="component" value="Unassembled WGS sequence"/>
</dbReference>
<dbReference type="AlphaFoldDB" id="A0A2T3XRL0"/>